<comment type="caution">
    <text evidence="8">The sequence shown here is derived from an EMBL/GenBank/DDBJ whole genome shotgun (WGS) entry which is preliminary data.</text>
</comment>
<keyword evidence="4 7" id="KW-0732">Signal</keyword>
<keyword evidence="5" id="KW-0378">Hydrolase</keyword>
<dbReference type="GO" id="GO:0006508">
    <property type="term" value="P:proteolysis"/>
    <property type="evidence" value="ECO:0007669"/>
    <property type="project" value="UniProtKB-KW"/>
</dbReference>
<evidence type="ECO:0000256" key="6">
    <source>
        <dbReference type="ARBA" id="ARBA00023180"/>
    </source>
</evidence>
<keyword evidence="9" id="KW-1185">Reference proteome</keyword>
<evidence type="ECO:0000256" key="1">
    <source>
        <dbReference type="ARBA" id="ARBA00009431"/>
    </source>
</evidence>
<accession>A0AAU9K570</accession>
<dbReference type="GO" id="GO:0004185">
    <property type="term" value="F:serine-type carboxypeptidase activity"/>
    <property type="evidence" value="ECO:0007669"/>
    <property type="project" value="InterPro"/>
</dbReference>
<dbReference type="PANTHER" id="PTHR11802:SF3">
    <property type="entry name" value="RETINOID-INDUCIBLE SERINE CARBOXYPEPTIDASE"/>
    <property type="match status" value="1"/>
</dbReference>
<evidence type="ECO:0000256" key="7">
    <source>
        <dbReference type="SAM" id="SignalP"/>
    </source>
</evidence>
<organism evidence="8 9">
    <name type="scientific">Blepharisma stoltei</name>
    <dbReference type="NCBI Taxonomy" id="1481888"/>
    <lineage>
        <taxon>Eukaryota</taxon>
        <taxon>Sar</taxon>
        <taxon>Alveolata</taxon>
        <taxon>Ciliophora</taxon>
        <taxon>Postciliodesmatophora</taxon>
        <taxon>Heterotrichea</taxon>
        <taxon>Heterotrichida</taxon>
        <taxon>Blepharismidae</taxon>
        <taxon>Blepharisma</taxon>
    </lineage>
</organism>
<proteinExistence type="inferred from homology"/>
<dbReference type="EMBL" id="CAJZBQ010000056">
    <property type="protein sequence ID" value="CAG9333382.1"/>
    <property type="molecule type" value="Genomic_DNA"/>
</dbReference>
<reference evidence="8" key="1">
    <citation type="submission" date="2021-09" db="EMBL/GenBank/DDBJ databases">
        <authorList>
            <consortium name="AG Swart"/>
            <person name="Singh M."/>
            <person name="Singh A."/>
            <person name="Seah K."/>
            <person name="Emmerich C."/>
        </authorList>
    </citation>
    <scope>NUCLEOTIDE SEQUENCE</scope>
    <source>
        <strain evidence="8">ATCC30299</strain>
    </source>
</reference>
<evidence type="ECO:0000256" key="3">
    <source>
        <dbReference type="ARBA" id="ARBA00022670"/>
    </source>
</evidence>
<evidence type="ECO:0000256" key="2">
    <source>
        <dbReference type="ARBA" id="ARBA00022645"/>
    </source>
</evidence>
<keyword evidence="3" id="KW-0645">Protease</keyword>
<dbReference type="PANTHER" id="PTHR11802">
    <property type="entry name" value="SERINE PROTEASE FAMILY S10 SERINE CARBOXYPEPTIDASE"/>
    <property type="match status" value="1"/>
</dbReference>
<dbReference type="AlphaFoldDB" id="A0AAU9K570"/>
<dbReference type="Pfam" id="PF00450">
    <property type="entry name" value="Peptidase_S10"/>
    <property type="match status" value="1"/>
</dbReference>
<dbReference type="InterPro" id="IPR029058">
    <property type="entry name" value="AB_hydrolase_fold"/>
</dbReference>
<evidence type="ECO:0000256" key="5">
    <source>
        <dbReference type="ARBA" id="ARBA00022801"/>
    </source>
</evidence>
<feature type="chain" id="PRO_5043515909" description="Carboxypeptidase" evidence="7">
    <location>
        <begin position="23"/>
        <end position="434"/>
    </location>
</feature>
<keyword evidence="2" id="KW-0121">Carboxypeptidase</keyword>
<dbReference type="Proteomes" id="UP001162131">
    <property type="component" value="Unassembled WGS sequence"/>
</dbReference>
<evidence type="ECO:0000313" key="8">
    <source>
        <dbReference type="EMBL" id="CAG9333382.1"/>
    </source>
</evidence>
<evidence type="ECO:0008006" key="10">
    <source>
        <dbReference type="Google" id="ProtNLM"/>
    </source>
</evidence>
<gene>
    <name evidence="8" type="ORF">BSTOLATCC_MIC58195</name>
</gene>
<keyword evidence="6" id="KW-0325">Glycoprotein</keyword>
<dbReference type="PRINTS" id="PR00724">
    <property type="entry name" value="CRBOXYPTASEC"/>
</dbReference>
<dbReference type="Gene3D" id="3.40.50.1820">
    <property type="entry name" value="alpha/beta hydrolase"/>
    <property type="match status" value="1"/>
</dbReference>
<evidence type="ECO:0000313" key="9">
    <source>
        <dbReference type="Proteomes" id="UP001162131"/>
    </source>
</evidence>
<evidence type="ECO:0000256" key="4">
    <source>
        <dbReference type="ARBA" id="ARBA00022729"/>
    </source>
</evidence>
<feature type="signal peptide" evidence="7">
    <location>
        <begin position="1"/>
        <end position="22"/>
    </location>
</feature>
<dbReference type="SUPFAM" id="SSF53474">
    <property type="entry name" value="alpha/beta-Hydrolases"/>
    <property type="match status" value="1"/>
</dbReference>
<dbReference type="InterPro" id="IPR001563">
    <property type="entry name" value="Peptidase_S10"/>
</dbReference>
<protein>
    <recommendedName>
        <fullName evidence="10">Carboxypeptidase</fullName>
    </recommendedName>
</protein>
<comment type="similarity">
    <text evidence="1">Belongs to the peptidase S10 family.</text>
</comment>
<name>A0AAU9K570_9CILI</name>
<sequence>MVSRRFKIIFLFLASSIVLAKGEKLLGDTDGTWNYLGYNGYAGNVIMNSLTGSSYFYWLFNAINGNIFSDSLPLVIWIWGGPGCSGDMAMMYDNIGPFILNSNGQPVANPLTWTNNYHVMTIDHPLGTGFSLANAKSDFANSTTSASNALYNFLVKLAQKYPTWFNRDLYFFGESYAGHWIPGIAYKIISENNSPSPLFHFNLKGIGIGDPWIDPATQGNYSGYAYSNSYIDKEELQIIQSYEQSMSKALNESQLLKAHQDWSYILDLTQKYSGGFNIYNVREFTQLNSTLYANWLNLNTTKIMLHAPLNVTWVDCSDPVYNNLVTDMMITVGNLLPYIIDNIKVLIWNGQDDFMVNTLSTENMLNSLKWTGISNLINSNKIAWKVNGSIAGYVINYQTLTYALLLKAGHMGSHDQPANARDMINRFINNQGWK</sequence>